<accession>A0A075H082</accession>
<evidence type="ECO:0008006" key="2">
    <source>
        <dbReference type="Google" id="ProtNLM"/>
    </source>
</evidence>
<dbReference type="EMBL" id="KF900863">
    <property type="protein sequence ID" value="AIF09449.1"/>
    <property type="molecule type" value="Genomic_DNA"/>
</dbReference>
<organism evidence="1">
    <name type="scientific">uncultured marine group II/III euryarchaeote KM3_37_C11</name>
    <dbReference type="NCBI Taxonomy" id="1456442"/>
    <lineage>
        <taxon>Archaea</taxon>
        <taxon>Methanobacteriati</taxon>
        <taxon>Methanobacteriota</taxon>
        <taxon>environmental samples</taxon>
    </lineage>
</organism>
<name>A0A075H082_9EURY</name>
<protein>
    <recommendedName>
        <fullName evidence="2">Regulatory protein RecX</fullName>
    </recommendedName>
</protein>
<proteinExistence type="predicted"/>
<sequence length="79" mass="9412">MVVSTHKKNYMKGYNQKPEVKARKAEYMRKFRANADREAAERLVNSLLEQGFEDWAFDVAQERAPHMLITTKNRVRKRK</sequence>
<reference evidence="1" key="1">
    <citation type="journal article" date="2014" name="Genome Biol. Evol.">
        <title>Pangenome evidence for extensive interdomain horizontal transfer affecting lineage core and shell genes in uncultured planktonic thaumarchaeota and euryarchaeota.</title>
        <authorList>
            <person name="Deschamps P."/>
            <person name="Zivanovic Y."/>
            <person name="Moreira D."/>
            <person name="Rodriguez-Valera F."/>
            <person name="Lopez-Garcia P."/>
        </authorList>
    </citation>
    <scope>NUCLEOTIDE SEQUENCE</scope>
</reference>
<evidence type="ECO:0000313" key="1">
    <source>
        <dbReference type="EMBL" id="AIF09449.1"/>
    </source>
</evidence>
<dbReference type="AlphaFoldDB" id="A0A075H082"/>